<accession>A0A3P5ZZY4</accession>
<gene>
    <name evidence="3" type="ORF">BRAA02T05921Z</name>
    <name evidence="2" type="ORF">BRAPAZ1V2_A02P13190.2</name>
</gene>
<dbReference type="PANTHER" id="PTHR47057:SF1">
    <property type="entry name" value="AFADIN_ALPHA-ACTININ-BINDING PROTEIN"/>
    <property type="match status" value="1"/>
</dbReference>
<organism evidence="3">
    <name type="scientific">Brassica campestris</name>
    <name type="common">Field mustard</name>
    <dbReference type="NCBI Taxonomy" id="3711"/>
    <lineage>
        <taxon>Eukaryota</taxon>
        <taxon>Viridiplantae</taxon>
        <taxon>Streptophyta</taxon>
        <taxon>Embryophyta</taxon>
        <taxon>Tracheophyta</taxon>
        <taxon>Spermatophyta</taxon>
        <taxon>Magnoliopsida</taxon>
        <taxon>eudicotyledons</taxon>
        <taxon>Gunneridae</taxon>
        <taxon>Pentapetalae</taxon>
        <taxon>rosids</taxon>
        <taxon>malvids</taxon>
        <taxon>Brassicales</taxon>
        <taxon>Brassicaceae</taxon>
        <taxon>Brassiceae</taxon>
        <taxon>Brassica</taxon>
    </lineage>
</organism>
<feature type="region of interest" description="Disordered" evidence="1">
    <location>
        <begin position="9"/>
        <end position="36"/>
    </location>
</feature>
<evidence type="ECO:0000256" key="1">
    <source>
        <dbReference type="SAM" id="MobiDB-lite"/>
    </source>
</evidence>
<evidence type="ECO:0000313" key="3">
    <source>
        <dbReference type="EMBL" id="VDC86646.1"/>
    </source>
</evidence>
<dbReference type="Proteomes" id="UP000694005">
    <property type="component" value="Chromosome A02"/>
</dbReference>
<sequence>ICVIFLNAPNGSANPSLAGNEKSEADPSQSPLGEKTDVFDLPLRMARGQIEESLRTKMASIKLQDVHKGAYVTSEGTERESLNLKLSLSRQEA</sequence>
<protein>
    <submittedName>
        <fullName evidence="2">Uncharacterized protein</fullName>
    </submittedName>
</protein>
<feature type="non-terminal residue" evidence="3">
    <location>
        <position position="1"/>
    </location>
</feature>
<name>A0A3P5ZZY4_BRACM</name>
<dbReference type="AlphaFoldDB" id="A0A3P5ZZY4"/>
<dbReference type="EMBL" id="LS974618">
    <property type="protein sequence ID" value="CAG7892367.1"/>
    <property type="molecule type" value="Genomic_DNA"/>
</dbReference>
<dbReference type="EMBL" id="LR031573">
    <property type="protein sequence ID" value="VDC86646.1"/>
    <property type="molecule type" value="Genomic_DNA"/>
</dbReference>
<dbReference type="PANTHER" id="PTHR47057">
    <property type="entry name" value="AFADIN/ALPHA-ACTININ-BINDING"/>
    <property type="match status" value="1"/>
</dbReference>
<evidence type="ECO:0000313" key="2">
    <source>
        <dbReference type="EMBL" id="CAG7892367.1"/>
    </source>
</evidence>
<reference evidence="3" key="1">
    <citation type="submission" date="2018-11" db="EMBL/GenBank/DDBJ databases">
        <authorList>
            <consortium name="Genoscope - CEA"/>
            <person name="William W."/>
        </authorList>
    </citation>
    <scope>NUCLEOTIDE SEQUENCE</scope>
</reference>
<proteinExistence type="predicted"/>
<dbReference type="Gramene" id="A02p13190.2_BraZ1">
    <property type="protein sequence ID" value="A02p13190.2_BraZ1.CDS"/>
    <property type="gene ID" value="A02g13190.2_BraZ1"/>
</dbReference>